<keyword evidence="2 6" id="KW-0479">Metal-binding</keyword>
<reference evidence="8" key="2">
    <citation type="submission" date="2021-02" db="EMBL/GenBank/DDBJ databases">
        <authorList>
            <person name="Kimball J.A."/>
            <person name="Haas M.W."/>
            <person name="Macchietto M."/>
            <person name="Kono T."/>
            <person name="Duquette J."/>
            <person name="Shao M."/>
        </authorList>
    </citation>
    <scope>NUCLEOTIDE SEQUENCE</scope>
    <source>
        <tissue evidence="8">Fresh leaf tissue</tissue>
    </source>
</reference>
<dbReference type="InterPro" id="IPR004294">
    <property type="entry name" value="Carotenoid_Oase"/>
</dbReference>
<feature type="binding site" evidence="6">
    <location>
        <position position="283"/>
    </location>
    <ligand>
        <name>Fe cation</name>
        <dbReference type="ChEBI" id="CHEBI:24875"/>
        <note>catalytic</note>
    </ligand>
</feature>
<name>A0A8J5VTZ5_ZIZPA</name>
<evidence type="ECO:0000313" key="9">
    <source>
        <dbReference type="Proteomes" id="UP000729402"/>
    </source>
</evidence>
<evidence type="ECO:0000256" key="5">
    <source>
        <dbReference type="ARBA" id="ARBA00023004"/>
    </source>
</evidence>
<feature type="binding site" evidence="6">
    <location>
        <position position="534"/>
    </location>
    <ligand>
        <name>Fe cation</name>
        <dbReference type="ChEBI" id="CHEBI:24875"/>
        <note>catalytic</note>
    </ligand>
</feature>
<dbReference type="Proteomes" id="UP000729402">
    <property type="component" value="Unassembled WGS sequence"/>
</dbReference>
<keyword evidence="3" id="KW-0809">Transit peptide</keyword>
<feature type="binding site" evidence="6">
    <location>
        <position position="350"/>
    </location>
    <ligand>
        <name>Fe cation</name>
        <dbReference type="ChEBI" id="CHEBI:24875"/>
        <note>catalytic</note>
    </ligand>
</feature>
<keyword evidence="5 6" id="KW-0408">Iron</keyword>
<dbReference type="Pfam" id="PF03055">
    <property type="entry name" value="RPE65"/>
    <property type="match status" value="1"/>
</dbReference>
<dbReference type="PANTHER" id="PTHR10543">
    <property type="entry name" value="BETA-CAROTENE DIOXYGENASE"/>
    <property type="match status" value="1"/>
</dbReference>
<dbReference type="PANTHER" id="PTHR10543:SF94">
    <property type="entry name" value="CAROTENOID CLEAVAGE DIOXYGENASE 8 HOMOLOG A, CHLOROPLASTIC"/>
    <property type="match status" value="1"/>
</dbReference>
<dbReference type="EMBL" id="JAAALK010000288">
    <property type="protein sequence ID" value="KAG8055459.1"/>
    <property type="molecule type" value="Genomic_DNA"/>
</dbReference>
<keyword evidence="9" id="KW-1185">Reference proteome</keyword>
<reference evidence="8" key="1">
    <citation type="journal article" date="2021" name="bioRxiv">
        <title>Whole Genome Assembly and Annotation of Northern Wild Rice, Zizania palustris L., Supports a Whole Genome Duplication in the Zizania Genus.</title>
        <authorList>
            <person name="Haas M."/>
            <person name="Kono T."/>
            <person name="Macchietto M."/>
            <person name="Millas R."/>
            <person name="McGilp L."/>
            <person name="Shao M."/>
            <person name="Duquette J."/>
            <person name="Hirsch C.N."/>
            <person name="Kimball J."/>
        </authorList>
    </citation>
    <scope>NUCLEOTIDE SEQUENCE</scope>
    <source>
        <tissue evidence="8">Fresh leaf tissue</tissue>
    </source>
</reference>
<dbReference type="OrthoDB" id="407010at2759"/>
<evidence type="ECO:0000256" key="7">
    <source>
        <dbReference type="SAM" id="MobiDB-lite"/>
    </source>
</evidence>
<evidence type="ECO:0000256" key="4">
    <source>
        <dbReference type="ARBA" id="ARBA00022964"/>
    </source>
</evidence>
<evidence type="ECO:0000256" key="2">
    <source>
        <dbReference type="ARBA" id="ARBA00022723"/>
    </source>
</evidence>
<accession>A0A8J5VTZ5</accession>
<dbReference type="GO" id="GO:0009507">
    <property type="term" value="C:chloroplast"/>
    <property type="evidence" value="ECO:0007669"/>
    <property type="project" value="TreeGrafter"/>
</dbReference>
<feature type="compositionally biased region" description="Low complexity" evidence="7">
    <location>
        <begin position="53"/>
        <end position="62"/>
    </location>
</feature>
<evidence type="ECO:0000313" key="8">
    <source>
        <dbReference type="EMBL" id="KAG8055459.1"/>
    </source>
</evidence>
<proteinExistence type="inferred from homology"/>
<dbReference type="GO" id="GO:0016121">
    <property type="term" value="P:carotene catabolic process"/>
    <property type="evidence" value="ECO:0007669"/>
    <property type="project" value="TreeGrafter"/>
</dbReference>
<protein>
    <submittedName>
        <fullName evidence="8">Uncharacterized protein</fullName>
    </submittedName>
</protein>
<feature type="binding site" evidence="6">
    <location>
        <position position="233"/>
    </location>
    <ligand>
        <name>Fe cation</name>
        <dbReference type="ChEBI" id="CHEBI:24875"/>
        <note>catalytic</note>
    </ligand>
</feature>
<evidence type="ECO:0000256" key="6">
    <source>
        <dbReference type="PIRSR" id="PIRSR604294-1"/>
    </source>
</evidence>
<comment type="cofactor">
    <cofactor evidence="6">
        <name>Fe(2+)</name>
        <dbReference type="ChEBI" id="CHEBI:29033"/>
    </cofactor>
    <text evidence="6">Binds 1 Fe(2+) ion per subunit.</text>
</comment>
<evidence type="ECO:0000256" key="3">
    <source>
        <dbReference type="ARBA" id="ARBA00022946"/>
    </source>
</evidence>
<sequence>MTAASVPTLCAAPRSFALSRSCRRQIESGNAMTRRFGSAVRATSLQPEESAKGVDSGSGSKLSSWTSVRQERWDGELAVEGSLPLWLSGTYLRNGPGLWDVGDHTFHHVFDGYAMVVRVSFRRGRATGAHRQIKSEAYKAARAHGRPILREFSHCPTPANLLERVGNLVGLVSGAAITDNPNIGVLQLGDGRVMCLTETTKGSTLIDPESLETMGRFSYTDRIGGMYMVQSAHPIVTESELLTVLPDLARPGHLVVKMEAGSNERKVIGRVDCRGGPTPGWLHSFAVTENYVVVPEMPLRYSSTSLLKSELAPFYVFDWLPVSGSYMHVMCKSTGKTVASVEVPPFMAFHFINAYEEEGEIIVDCCEHNGDPAIIETLVLHRLRSFRDKDVLPNARVGRFRIPLDGSPYGELETALDPEEHSRGIDMCRINPARLGKKYRYAYACGARRPCNFPNTLIKIDLVEKKAKNWHEEGAVPSEPFFVARPGATDEDDGVVISIVSSDDGEGYALVLDAATFEEIGRVRFPYGLPYGMHGCWIPAKN</sequence>
<gene>
    <name evidence="8" type="ORF">GUJ93_ZPchr0001g31088</name>
</gene>
<comment type="caution">
    <text evidence="8">The sequence shown here is derived from an EMBL/GenBank/DDBJ whole genome shotgun (WGS) entry which is preliminary data.</text>
</comment>
<keyword evidence="4" id="KW-0223">Dioxygenase</keyword>
<dbReference type="AlphaFoldDB" id="A0A8J5VTZ5"/>
<dbReference type="GO" id="GO:0010436">
    <property type="term" value="F:carotenoid dioxygenase activity"/>
    <property type="evidence" value="ECO:0007669"/>
    <property type="project" value="TreeGrafter"/>
</dbReference>
<organism evidence="8 9">
    <name type="scientific">Zizania palustris</name>
    <name type="common">Northern wild rice</name>
    <dbReference type="NCBI Taxonomy" id="103762"/>
    <lineage>
        <taxon>Eukaryota</taxon>
        <taxon>Viridiplantae</taxon>
        <taxon>Streptophyta</taxon>
        <taxon>Embryophyta</taxon>
        <taxon>Tracheophyta</taxon>
        <taxon>Spermatophyta</taxon>
        <taxon>Magnoliopsida</taxon>
        <taxon>Liliopsida</taxon>
        <taxon>Poales</taxon>
        <taxon>Poaceae</taxon>
        <taxon>BOP clade</taxon>
        <taxon>Oryzoideae</taxon>
        <taxon>Oryzeae</taxon>
        <taxon>Zizaniinae</taxon>
        <taxon>Zizania</taxon>
    </lineage>
</organism>
<feature type="region of interest" description="Disordered" evidence="7">
    <location>
        <begin position="40"/>
        <end position="62"/>
    </location>
</feature>
<keyword evidence="4" id="KW-0560">Oxidoreductase</keyword>
<dbReference type="GO" id="GO:0046872">
    <property type="term" value="F:metal ion binding"/>
    <property type="evidence" value="ECO:0007669"/>
    <property type="project" value="UniProtKB-KW"/>
</dbReference>
<evidence type="ECO:0000256" key="1">
    <source>
        <dbReference type="ARBA" id="ARBA00006787"/>
    </source>
</evidence>
<comment type="similarity">
    <text evidence="1">Belongs to the carotenoid oxygenase family.</text>
</comment>